<sequence>MKNQELIITHLNESIRALQRIVICLETGHVFGTRKPTRYREGHFRSHLEHVQHHINYAWNIRDVPHEHALNATEEEFERRSAIWISGDD</sequence>
<protein>
    <submittedName>
        <fullName evidence="1">Uncharacterized protein</fullName>
    </submittedName>
</protein>
<proteinExistence type="predicted"/>
<evidence type="ECO:0000313" key="2">
    <source>
        <dbReference type="Proteomes" id="UP000255125"/>
    </source>
</evidence>
<accession>A0A379IG80</accession>
<evidence type="ECO:0000313" key="1">
    <source>
        <dbReference type="EMBL" id="SUD31825.1"/>
    </source>
</evidence>
<reference evidence="1 2" key="1">
    <citation type="submission" date="2018-06" db="EMBL/GenBank/DDBJ databases">
        <authorList>
            <consortium name="Pathogen Informatics"/>
            <person name="Doyle S."/>
        </authorList>
    </citation>
    <scope>NUCLEOTIDE SEQUENCE [LARGE SCALE GENOMIC DNA]</scope>
    <source>
        <strain evidence="1 2">NCTC10392</strain>
    </source>
</reference>
<name>A0A379IG80_PSEFL</name>
<dbReference type="EMBL" id="UGUS01000002">
    <property type="protein sequence ID" value="SUD31825.1"/>
    <property type="molecule type" value="Genomic_DNA"/>
</dbReference>
<dbReference type="Proteomes" id="UP000255125">
    <property type="component" value="Unassembled WGS sequence"/>
</dbReference>
<gene>
    <name evidence="1" type="ORF">NCTC10392_03763</name>
</gene>
<organism evidence="1 2">
    <name type="scientific">Pseudomonas fluorescens</name>
    <dbReference type="NCBI Taxonomy" id="294"/>
    <lineage>
        <taxon>Bacteria</taxon>
        <taxon>Pseudomonadati</taxon>
        <taxon>Pseudomonadota</taxon>
        <taxon>Gammaproteobacteria</taxon>
        <taxon>Pseudomonadales</taxon>
        <taxon>Pseudomonadaceae</taxon>
        <taxon>Pseudomonas</taxon>
    </lineage>
</organism>
<dbReference type="OrthoDB" id="5958465at2"/>
<dbReference type="RefSeq" id="WP_115284318.1">
    <property type="nucleotide sequence ID" value="NZ_UGUS01000002.1"/>
</dbReference>
<dbReference type="AlphaFoldDB" id="A0A379IG80"/>